<evidence type="ECO:0000313" key="7">
    <source>
        <dbReference type="Proteomes" id="UP000622687"/>
    </source>
</evidence>
<dbReference type="InterPro" id="IPR011006">
    <property type="entry name" value="CheY-like_superfamily"/>
</dbReference>
<dbReference type="InterPro" id="IPR001789">
    <property type="entry name" value="Sig_transdc_resp-reg_receiver"/>
</dbReference>
<feature type="domain" description="Response regulatory" evidence="4">
    <location>
        <begin position="9"/>
        <end position="125"/>
    </location>
</feature>
<protein>
    <recommendedName>
        <fullName evidence="1">Stage 0 sporulation protein A homolog</fullName>
    </recommendedName>
</protein>
<keyword evidence="7" id="KW-1185">Reference proteome</keyword>
<evidence type="ECO:0000256" key="2">
    <source>
        <dbReference type="ARBA" id="ARBA00024867"/>
    </source>
</evidence>
<dbReference type="PROSITE" id="PS50110">
    <property type="entry name" value="RESPONSE_REGULATORY"/>
    <property type="match status" value="1"/>
</dbReference>
<accession>A0A934HUD7</accession>
<dbReference type="PANTHER" id="PTHR45228">
    <property type="entry name" value="CYCLIC DI-GMP PHOSPHODIESTERASE TM_0186-RELATED"/>
    <property type="match status" value="1"/>
</dbReference>
<dbReference type="CDD" id="cd00077">
    <property type="entry name" value="HDc"/>
    <property type="match status" value="1"/>
</dbReference>
<evidence type="ECO:0000313" key="6">
    <source>
        <dbReference type="EMBL" id="MBI6872104.1"/>
    </source>
</evidence>
<dbReference type="PROSITE" id="PS51832">
    <property type="entry name" value="HD_GYP"/>
    <property type="match status" value="1"/>
</dbReference>
<dbReference type="AlphaFoldDB" id="A0A934HUD7"/>
<dbReference type="SUPFAM" id="SSF52172">
    <property type="entry name" value="CheY-like"/>
    <property type="match status" value="1"/>
</dbReference>
<evidence type="ECO:0000259" key="5">
    <source>
        <dbReference type="PROSITE" id="PS51832"/>
    </source>
</evidence>
<dbReference type="SUPFAM" id="SSF109604">
    <property type="entry name" value="HD-domain/PDEase-like"/>
    <property type="match status" value="1"/>
</dbReference>
<sequence>MDEDIKKSVIMIVDDVSENLMLLVNIMKNQGYKIKALPNGKMAVKAALNNPPDLILLDVMMPDIDGYEVCKILKKDKRFESIPIIFVSALSDSFDKVKAFEVGCVDYVSKPFDSREIGARVKAHLTIRYLQKKVERYNSELEKVVSEQVKEISKGHLSIIAAMTKLAEARDDDTGRHIERTQNFCKIIAEELQKKDEFKNIIDDNFIINIFNSSPLHDIGKIAIPDRILLKPGKLTPEEFEIMKTHADIGRDYLKDAYNKLTKNSFLKMGVEIAGGHHEKWDGSGYPMGLSEADIPLSARIMAVADVYDALRSKRVYKDSFSHEKSVKIILEGKGKHFDPIIIDAFLNVEKEFNRIRENMGDI</sequence>
<reference evidence="6" key="1">
    <citation type="submission" date="2020-12" db="EMBL/GenBank/DDBJ databases">
        <title>Clostridium thailandense sp. nov., a novel acetogenic bacterium isolated from peat land soil in Thailand.</title>
        <authorList>
            <person name="Chaikitkaew S."/>
            <person name="Birkeland N.K."/>
        </authorList>
    </citation>
    <scope>NUCLEOTIDE SEQUENCE</scope>
    <source>
        <strain evidence="6">DSM 17425</strain>
    </source>
</reference>
<dbReference type="InterPro" id="IPR052020">
    <property type="entry name" value="Cyclic_di-GMP/3'3'-cGAMP_PDE"/>
</dbReference>
<evidence type="ECO:0000256" key="3">
    <source>
        <dbReference type="PROSITE-ProRule" id="PRU00169"/>
    </source>
</evidence>
<name>A0A934HUD7_9CLOT</name>
<dbReference type="SMART" id="SM00471">
    <property type="entry name" value="HDc"/>
    <property type="match status" value="1"/>
</dbReference>
<gene>
    <name evidence="6" type="ORF">I6U51_05195</name>
</gene>
<dbReference type="Pfam" id="PF13487">
    <property type="entry name" value="HD_5"/>
    <property type="match status" value="1"/>
</dbReference>
<organism evidence="6 7">
    <name type="scientific">Clostridium aciditolerans</name>
    <dbReference type="NCBI Taxonomy" id="339861"/>
    <lineage>
        <taxon>Bacteria</taxon>
        <taxon>Bacillati</taxon>
        <taxon>Bacillota</taxon>
        <taxon>Clostridia</taxon>
        <taxon>Eubacteriales</taxon>
        <taxon>Clostridiaceae</taxon>
        <taxon>Clostridium</taxon>
    </lineage>
</organism>
<dbReference type="EMBL" id="JAEEGB010000005">
    <property type="protein sequence ID" value="MBI6872104.1"/>
    <property type="molecule type" value="Genomic_DNA"/>
</dbReference>
<dbReference type="Proteomes" id="UP000622687">
    <property type="component" value="Unassembled WGS sequence"/>
</dbReference>
<dbReference type="InterPro" id="IPR003607">
    <property type="entry name" value="HD/PDEase_dom"/>
</dbReference>
<dbReference type="PANTHER" id="PTHR45228:SF5">
    <property type="entry name" value="CYCLIC DI-GMP PHOSPHODIESTERASE VC_1348-RELATED"/>
    <property type="match status" value="1"/>
</dbReference>
<dbReference type="Gene3D" id="3.40.50.2300">
    <property type="match status" value="1"/>
</dbReference>
<dbReference type="SMART" id="SM00448">
    <property type="entry name" value="REC"/>
    <property type="match status" value="1"/>
</dbReference>
<evidence type="ECO:0000256" key="1">
    <source>
        <dbReference type="ARBA" id="ARBA00018672"/>
    </source>
</evidence>
<dbReference type="Pfam" id="PF00072">
    <property type="entry name" value="Response_reg"/>
    <property type="match status" value="1"/>
</dbReference>
<comment type="function">
    <text evidence="2">May play the central regulatory role in sporulation. It may be an element of the effector pathway responsible for the activation of sporulation genes in response to nutritional stress. Spo0A may act in concert with spo0H (a sigma factor) to control the expression of some genes that are critical to the sporulation process.</text>
</comment>
<dbReference type="InterPro" id="IPR037522">
    <property type="entry name" value="HD_GYP_dom"/>
</dbReference>
<feature type="modified residue" description="4-aspartylphosphate" evidence="3">
    <location>
        <position position="58"/>
    </location>
</feature>
<evidence type="ECO:0000259" key="4">
    <source>
        <dbReference type="PROSITE" id="PS50110"/>
    </source>
</evidence>
<dbReference type="Gene3D" id="1.10.3210.10">
    <property type="entry name" value="Hypothetical protein af1432"/>
    <property type="match status" value="1"/>
</dbReference>
<keyword evidence="3" id="KW-0597">Phosphoprotein</keyword>
<dbReference type="RefSeq" id="WP_211141564.1">
    <property type="nucleotide sequence ID" value="NZ_JAEEGB010000005.1"/>
</dbReference>
<proteinExistence type="predicted"/>
<feature type="domain" description="HD-GYP" evidence="5">
    <location>
        <begin position="152"/>
        <end position="362"/>
    </location>
</feature>
<dbReference type="CDD" id="cd19920">
    <property type="entry name" value="REC_PA4781-like"/>
    <property type="match status" value="1"/>
</dbReference>
<comment type="caution">
    <text evidence="6">The sequence shown here is derived from an EMBL/GenBank/DDBJ whole genome shotgun (WGS) entry which is preliminary data.</text>
</comment>
<dbReference type="GO" id="GO:0000160">
    <property type="term" value="P:phosphorelay signal transduction system"/>
    <property type="evidence" value="ECO:0007669"/>
    <property type="project" value="InterPro"/>
</dbReference>